<organism evidence="11">
    <name type="scientific">Tanacetum cinerariifolium</name>
    <name type="common">Dalmatian daisy</name>
    <name type="synonym">Chrysanthemum cinerariifolium</name>
    <dbReference type="NCBI Taxonomy" id="118510"/>
    <lineage>
        <taxon>Eukaryota</taxon>
        <taxon>Viridiplantae</taxon>
        <taxon>Streptophyta</taxon>
        <taxon>Embryophyta</taxon>
        <taxon>Tracheophyta</taxon>
        <taxon>Spermatophyta</taxon>
        <taxon>Magnoliopsida</taxon>
        <taxon>eudicotyledons</taxon>
        <taxon>Gunneridae</taxon>
        <taxon>Pentapetalae</taxon>
        <taxon>asterids</taxon>
        <taxon>campanulids</taxon>
        <taxon>Asterales</taxon>
        <taxon>Asteraceae</taxon>
        <taxon>Asteroideae</taxon>
        <taxon>Anthemideae</taxon>
        <taxon>Anthemidinae</taxon>
        <taxon>Tanacetum</taxon>
    </lineage>
</organism>
<keyword evidence="1" id="KW-0808">Transferase</keyword>
<evidence type="ECO:0000256" key="6">
    <source>
        <dbReference type="ARBA" id="ARBA00022918"/>
    </source>
</evidence>
<dbReference type="FunFam" id="3.10.20.370:FF:000001">
    <property type="entry name" value="Retrovirus-related Pol polyprotein from transposon 17.6-like protein"/>
    <property type="match status" value="1"/>
</dbReference>
<dbReference type="InterPro" id="IPR043128">
    <property type="entry name" value="Rev_trsase/Diguanyl_cyclase"/>
</dbReference>
<reference evidence="11" key="1">
    <citation type="journal article" date="2019" name="Sci. Rep.">
        <title>Draft genome of Tanacetum cinerariifolium, the natural source of mosquito coil.</title>
        <authorList>
            <person name="Yamashiro T."/>
            <person name="Shiraishi A."/>
            <person name="Satake H."/>
            <person name="Nakayama K."/>
        </authorList>
    </citation>
    <scope>NUCLEOTIDE SEQUENCE</scope>
</reference>
<dbReference type="Gene3D" id="3.10.20.370">
    <property type="match status" value="1"/>
</dbReference>
<dbReference type="CDD" id="cd09272">
    <property type="entry name" value="RNase_HI_RT_Ty1"/>
    <property type="match status" value="1"/>
</dbReference>
<evidence type="ECO:0000256" key="7">
    <source>
        <dbReference type="SAM" id="MobiDB-lite"/>
    </source>
</evidence>
<dbReference type="Gene3D" id="3.10.10.10">
    <property type="entry name" value="HIV Type 1 Reverse Transcriptase, subunit A, domain 1"/>
    <property type="match status" value="1"/>
</dbReference>
<evidence type="ECO:0000256" key="1">
    <source>
        <dbReference type="ARBA" id="ARBA00022679"/>
    </source>
</evidence>
<dbReference type="AlphaFoldDB" id="A0A699GQ18"/>
<dbReference type="Pfam" id="PF07727">
    <property type="entry name" value="RVT_2"/>
    <property type="match status" value="1"/>
</dbReference>
<dbReference type="InterPro" id="IPR013103">
    <property type="entry name" value="RVT_2"/>
</dbReference>
<evidence type="ECO:0000256" key="5">
    <source>
        <dbReference type="ARBA" id="ARBA00022801"/>
    </source>
</evidence>
<evidence type="ECO:0008006" key="12">
    <source>
        <dbReference type="Google" id="ProtNLM"/>
    </source>
</evidence>
<dbReference type="Pfam" id="PF17917">
    <property type="entry name" value="RT_RNaseH"/>
    <property type="match status" value="1"/>
</dbReference>
<dbReference type="Pfam" id="PF00078">
    <property type="entry name" value="RVT_1"/>
    <property type="match status" value="1"/>
</dbReference>
<keyword evidence="2" id="KW-0548">Nucleotidyltransferase</keyword>
<sequence length="627" mass="72299">MCDEFAKIMHDEFEMSMMGEFNFFFGLQIKQMKDDIFFNQSKYIKEMLKKFGLEDSKPMKTPMSSDTKFMKDEECESVDSTKYRGMICSLLYLTTSRPDIMFSVCLCAHFQEAPKTSHLEAVKRIFRYIKGAMHLGLWYPKRTDIETAVYAESDHAGDYVDRKSTSGMCTFMGCCLTSWFSKKQTTLAISTTEAEYVNAEKACQQARWMKQALIDYDVRLDDVPIIKSPRDYSQKYQRDILEPWRQSHNLPPSPPSPKPNRKTPTSHIATNSLLSPSSPQNPSPNQIAHELHHLSNLLEINLQQAIEATNPSPPTSPWNGYYCFLDGFSGYFQIPIDPRDQEKTTFTCPYRTFAYRRIPFGLCNASGTFQRCMLAIFHDMVEKTMEVFMDDFSVFENSFENCLSRLNKCFKGAKTPIYFLTGRRSILWSKRALSSAIRFLRTGLRLYQSFPKVKEKFTETPILIAPNWDLPFELMCDASDFAIGAVLGQCHEKHFRPIHYTSKTMTDVESNYTTTEKEMLAVVYAFEKFWSCLIMNKSIVHTDHSALKYLFAKKDAKARLLRAPWFPDMANYHTGNFIVKDTMTDNRTMAEMLRAPTEGCAEAIVVPPILAEQFELKHSLINMMTSE</sequence>
<dbReference type="CDD" id="cd01647">
    <property type="entry name" value="RT_LTR"/>
    <property type="match status" value="1"/>
</dbReference>
<dbReference type="SUPFAM" id="SSF56672">
    <property type="entry name" value="DNA/RNA polymerases"/>
    <property type="match status" value="1"/>
</dbReference>
<proteinExistence type="predicted"/>
<dbReference type="GO" id="GO:0004519">
    <property type="term" value="F:endonuclease activity"/>
    <property type="evidence" value="ECO:0007669"/>
    <property type="project" value="UniProtKB-KW"/>
</dbReference>
<keyword evidence="4" id="KW-0255">Endonuclease</keyword>
<evidence type="ECO:0000256" key="3">
    <source>
        <dbReference type="ARBA" id="ARBA00022722"/>
    </source>
</evidence>
<feature type="domain" description="Reverse transcriptase" evidence="8">
    <location>
        <begin position="321"/>
        <end position="411"/>
    </location>
</feature>
<feature type="compositionally biased region" description="Low complexity" evidence="7">
    <location>
        <begin position="262"/>
        <end position="286"/>
    </location>
</feature>
<dbReference type="PANTHER" id="PTHR11439">
    <property type="entry name" value="GAG-POL-RELATED RETROTRANSPOSON"/>
    <property type="match status" value="1"/>
</dbReference>
<evidence type="ECO:0000259" key="8">
    <source>
        <dbReference type="Pfam" id="PF00078"/>
    </source>
</evidence>
<feature type="region of interest" description="Disordered" evidence="7">
    <location>
        <begin position="243"/>
        <end position="287"/>
    </location>
</feature>
<gene>
    <name evidence="11" type="ORF">Tci_006667</name>
</gene>
<dbReference type="GO" id="GO:0016787">
    <property type="term" value="F:hydrolase activity"/>
    <property type="evidence" value="ECO:0007669"/>
    <property type="project" value="UniProtKB-KW"/>
</dbReference>
<dbReference type="InterPro" id="IPR000477">
    <property type="entry name" value="RT_dom"/>
</dbReference>
<keyword evidence="3" id="KW-0540">Nuclease</keyword>
<comment type="caution">
    <text evidence="11">The sequence shown here is derived from an EMBL/GenBank/DDBJ whole genome shotgun (WGS) entry which is preliminary data.</text>
</comment>
<accession>A0A699GQ18</accession>
<keyword evidence="5" id="KW-0378">Hydrolase</keyword>
<protein>
    <recommendedName>
        <fullName evidence="12">Reverse transcriptase domain-containing protein</fullName>
    </recommendedName>
</protein>
<evidence type="ECO:0000313" key="11">
    <source>
        <dbReference type="EMBL" id="GEU34689.1"/>
    </source>
</evidence>
<name>A0A699GQ18_TANCI</name>
<evidence type="ECO:0000256" key="2">
    <source>
        <dbReference type="ARBA" id="ARBA00022695"/>
    </source>
</evidence>
<dbReference type="InterPro" id="IPR043502">
    <property type="entry name" value="DNA/RNA_pol_sf"/>
</dbReference>
<evidence type="ECO:0000259" key="10">
    <source>
        <dbReference type="Pfam" id="PF17917"/>
    </source>
</evidence>
<dbReference type="Gene3D" id="3.30.70.270">
    <property type="match status" value="1"/>
</dbReference>
<dbReference type="InterPro" id="IPR041373">
    <property type="entry name" value="RT_RNaseH"/>
</dbReference>
<dbReference type="GO" id="GO:0003964">
    <property type="term" value="F:RNA-directed DNA polymerase activity"/>
    <property type="evidence" value="ECO:0007669"/>
    <property type="project" value="UniProtKB-KW"/>
</dbReference>
<keyword evidence="6" id="KW-0695">RNA-directed DNA polymerase</keyword>
<feature type="domain" description="Reverse transcriptase Ty1/copia-type" evidence="9">
    <location>
        <begin position="2"/>
        <end position="64"/>
    </location>
</feature>
<dbReference type="CDD" id="cd09274">
    <property type="entry name" value="RNase_HI_RT_Ty3"/>
    <property type="match status" value="1"/>
</dbReference>
<feature type="domain" description="Reverse transcriptase RNase H-like" evidence="10">
    <location>
        <begin position="469"/>
        <end position="562"/>
    </location>
</feature>
<evidence type="ECO:0000259" key="9">
    <source>
        <dbReference type="Pfam" id="PF07727"/>
    </source>
</evidence>
<evidence type="ECO:0000256" key="4">
    <source>
        <dbReference type="ARBA" id="ARBA00022759"/>
    </source>
</evidence>
<dbReference type="PANTHER" id="PTHR11439:SF486">
    <property type="entry name" value="RLK (RECEPTOR-LIKE KINASE) PROTEIN, PUTATIVE-RELATED"/>
    <property type="match status" value="1"/>
</dbReference>
<dbReference type="EMBL" id="BKCJ010000607">
    <property type="protein sequence ID" value="GEU34689.1"/>
    <property type="molecule type" value="Genomic_DNA"/>
</dbReference>